<dbReference type="EMBL" id="PUHQ01000053">
    <property type="protein sequence ID" value="KAG0659504.1"/>
    <property type="molecule type" value="Genomic_DNA"/>
</dbReference>
<feature type="compositionally biased region" description="Polar residues" evidence="1">
    <location>
        <begin position="798"/>
        <end position="818"/>
    </location>
</feature>
<feature type="region of interest" description="Disordered" evidence="1">
    <location>
        <begin position="102"/>
        <end position="137"/>
    </location>
</feature>
<feature type="compositionally biased region" description="Polar residues" evidence="1">
    <location>
        <begin position="711"/>
        <end position="721"/>
    </location>
</feature>
<name>A0A9P7B5C1_RHOMI</name>
<feature type="region of interest" description="Disordered" evidence="1">
    <location>
        <begin position="930"/>
        <end position="980"/>
    </location>
</feature>
<sequence>MAPHSLHGASDNSEPSASARRICRQLAVEASEAEAGVHAQLVCKVVLAAPTSADQQDEPVRLLRNVPLARLAHKEAYALPLSAASPATALEAARKLGIQPLLTSEREQETTAAEQRSATPLARRRGSVASLRSATGRAPLRIEEQGDGIFLRLDPAPTVRTGTSTAEATAVSSTAPTGGSCEYLVVLHFDLSTGRLHLPHFANSISIPTPLCLRNALTLTLPSPPPDSPFSAWDLSVRPSLSNAASLLHTASNAASTQITGNFPSTASLSLRWAPQLAPGDEAQLLLSHASVSAAWAVEPGQVARAEVDAQVGFGYSGLREKQWLEIEVEAPRTAVDVLDCVGTSGTTVLDWEVVAAEESFSVSSRSSLTKPSSPDLSLVKPIGRKTSGSSLGLGVPSSATSSTRRRRSSNRPAEARPPGFHSLFDTAMPAPPVLDTSFVTEISSSDLLDPSRRHASSGSSSRRNTSEEASAAAATDALPPMEQDADLLRQAAPFDPEASALDMSFEVGSLPSSTHSDSPNVGLLPNPVASTITAKTIVRIQVDLGPALRAFAVDSLADRPYLAFRLSLAGKSVVDVGATGSTPLPSIQLPSADTEDRVVTVGTQSGLRLALDGGGWESVCEPDGKLRWTMSRSATGREEAGIEPLRIVLLPRSSSVETSPQLSAVADGRAGDEELTPLLDETEVSFAESLDADVDSSFATVTPGPDDRQSSTSLHETSASFDPDVLEAEEVPAAKSQDSPESVPDRTANPDGRESAAAEPERAQMQDEETQTALPSPTATTETVAPPSAEKRDTRDSAVQTLPLPSSKSAKSGTRTTASRDDPLVKSLTRLLMLVTLALIGTQGWHYLRGGHPSPIARYRARYSMPKYPLSRHQQQHEHTRNANTLVSFDRKTATVTQTVFSTETRVATVTSVSTRTEHRTITSLHSLTTTVTSSTPNANPRPLPVYSDDFTAAAPATPSSTNVSPPSHRQPDPAALPSINEAPTAAAQFVIWLHSVRLEMRGFLSRWRDWLRL</sequence>
<feature type="compositionally biased region" description="Low complexity" evidence="1">
    <location>
        <begin position="365"/>
        <end position="374"/>
    </location>
</feature>
<feature type="region of interest" description="Disordered" evidence="1">
    <location>
        <begin position="365"/>
        <end position="428"/>
    </location>
</feature>
<reference evidence="2 3" key="1">
    <citation type="submission" date="2020-11" db="EMBL/GenBank/DDBJ databases">
        <title>Kefir isolates.</title>
        <authorList>
            <person name="Marcisauskas S."/>
            <person name="Kim Y."/>
            <person name="Blasche S."/>
        </authorList>
    </citation>
    <scope>NUCLEOTIDE SEQUENCE [LARGE SCALE GENOMIC DNA]</scope>
    <source>
        <strain evidence="2 3">KR</strain>
    </source>
</reference>
<feature type="compositionally biased region" description="Basic and acidic residues" evidence="1">
    <location>
        <begin position="752"/>
        <end position="766"/>
    </location>
</feature>
<feature type="region of interest" description="Disordered" evidence="1">
    <location>
        <begin position="446"/>
        <end position="479"/>
    </location>
</feature>
<proteinExistence type="predicted"/>
<dbReference type="Proteomes" id="UP000777482">
    <property type="component" value="Unassembled WGS sequence"/>
</dbReference>
<keyword evidence="3" id="KW-1185">Reference proteome</keyword>
<comment type="caution">
    <text evidence="2">The sequence shown here is derived from an EMBL/GenBank/DDBJ whole genome shotgun (WGS) entry which is preliminary data.</text>
</comment>
<accession>A0A9P7B5C1</accession>
<feature type="compositionally biased region" description="Low complexity" evidence="1">
    <location>
        <begin position="388"/>
        <end position="403"/>
    </location>
</feature>
<feature type="compositionally biased region" description="Low complexity" evidence="1">
    <location>
        <begin position="953"/>
        <end position="969"/>
    </location>
</feature>
<organism evidence="2 3">
    <name type="scientific">Rhodotorula mucilaginosa</name>
    <name type="common">Yeast</name>
    <name type="synonym">Rhodotorula rubra</name>
    <dbReference type="NCBI Taxonomy" id="5537"/>
    <lineage>
        <taxon>Eukaryota</taxon>
        <taxon>Fungi</taxon>
        <taxon>Dikarya</taxon>
        <taxon>Basidiomycota</taxon>
        <taxon>Pucciniomycotina</taxon>
        <taxon>Microbotryomycetes</taxon>
        <taxon>Sporidiobolales</taxon>
        <taxon>Sporidiobolaceae</taxon>
        <taxon>Rhodotorula</taxon>
    </lineage>
</organism>
<evidence type="ECO:0000313" key="2">
    <source>
        <dbReference type="EMBL" id="KAG0659504.1"/>
    </source>
</evidence>
<gene>
    <name evidence="2" type="ORF">C6P46_005141</name>
</gene>
<evidence type="ECO:0000256" key="1">
    <source>
        <dbReference type="SAM" id="MobiDB-lite"/>
    </source>
</evidence>
<evidence type="ECO:0000313" key="3">
    <source>
        <dbReference type="Proteomes" id="UP000777482"/>
    </source>
</evidence>
<feature type="compositionally biased region" description="Low complexity" evidence="1">
    <location>
        <begin position="457"/>
        <end position="476"/>
    </location>
</feature>
<feature type="region of interest" description="Disordered" evidence="1">
    <location>
        <begin position="697"/>
        <end position="822"/>
    </location>
</feature>
<feature type="compositionally biased region" description="Polar residues" evidence="1">
    <location>
        <begin position="772"/>
        <end position="784"/>
    </location>
</feature>
<dbReference type="AlphaFoldDB" id="A0A9P7B5C1"/>
<protein>
    <submittedName>
        <fullName evidence="2">Uncharacterized protein</fullName>
    </submittedName>
</protein>
<dbReference type="OrthoDB" id="2536507at2759"/>